<gene>
    <name evidence="1" type="ORF">Tco_1057617</name>
</gene>
<sequence length="159" mass="18146">MSRCQYNQIMTYGLRLRQKPSNPDKISNFVGRVKSLKIFIGSFANECDFMILEDTTSIIDRCLGEMVFGRPSLIKPDSSTTKKKEHSRLSKMMRKSNLKCLTSWKYSSKQDLWARAPIPYPRSTMKKTLAVEGRTIINAYSLGMSTGKTKEIGEELGIY</sequence>
<comment type="caution">
    <text evidence="1">The sequence shown here is derived from an EMBL/GenBank/DDBJ whole genome shotgun (WGS) entry which is preliminary data.</text>
</comment>
<protein>
    <submittedName>
        <fullName evidence="1">Uncharacterized protein</fullName>
    </submittedName>
</protein>
<dbReference type="EMBL" id="BQNB010019248">
    <property type="protein sequence ID" value="GJT83275.1"/>
    <property type="molecule type" value="Genomic_DNA"/>
</dbReference>
<reference evidence="1" key="1">
    <citation type="journal article" date="2022" name="Int. J. Mol. Sci.">
        <title>Draft Genome of Tanacetum Coccineum: Genomic Comparison of Closely Related Tanacetum-Family Plants.</title>
        <authorList>
            <person name="Yamashiro T."/>
            <person name="Shiraishi A."/>
            <person name="Nakayama K."/>
            <person name="Satake H."/>
        </authorList>
    </citation>
    <scope>NUCLEOTIDE SEQUENCE</scope>
</reference>
<dbReference type="Proteomes" id="UP001151760">
    <property type="component" value="Unassembled WGS sequence"/>
</dbReference>
<evidence type="ECO:0000313" key="2">
    <source>
        <dbReference type="Proteomes" id="UP001151760"/>
    </source>
</evidence>
<reference evidence="1" key="2">
    <citation type="submission" date="2022-01" db="EMBL/GenBank/DDBJ databases">
        <authorList>
            <person name="Yamashiro T."/>
            <person name="Shiraishi A."/>
            <person name="Satake H."/>
            <person name="Nakayama K."/>
        </authorList>
    </citation>
    <scope>NUCLEOTIDE SEQUENCE</scope>
</reference>
<organism evidence="1 2">
    <name type="scientific">Tanacetum coccineum</name>
    <dbReference type="NCBI Taxonomy" id="301880"/>
    <lineage>
        <taxon>Eukaryota</taxon>
        <taxon>Viridiplantae</taxon>
        <taxon>Streptophyta</taxon>
        <taxon>Embryophyta</taxon>
        <taxon>Tracheophyta</taxon>
        <taxon>Spermatophyta</taxon>
        <taxon>Magnoliopsida</taxon>
        <taxon>eudicotyledons</taxon>
        <taxon>Gunneridae</taxon>
        <taxon>Pentapetalae</taxon>
        <taxon>asterids</taxon>
        <taxon>campanulids</taxon>
        <taxon>Asterales</taxon>
        <taxon>Asteraceae</taxon>
        <taxon>Asteroideae</taxon>
        <taxon>Anthemideae</taxon>
        <taxon>Anthemidinae</taxon>
        <taxon>Tanacetum</taxon>
    </lineage>
</organism>
<accession>A0ABQ5H6I4</accession>
<evidence type="ECO:0000313" key="1">
    <source>
        <dbReference type="EMBL" id="GJT83275.1"/>
    </source>
</evidence>
<name>A0ABQ5H6I4_9ASTR</name>
<keyword evidence="2" id="KW-1185">Reference proteome</keyword>
<proteinExistence type="predicted"/>